<accession>A0A1H8DD27</accession>
<keyword evidence="2" id="KW-1185">Reference proteome</keyword>
<protein>
    <submittedName>
        <fullName evidence="1">Uncharacterized protein</fullName>
    </submittedName>
</protein>
<dbReference type="RefSeq" id="WP_091209363.1">
    <property type="nucleotide sequence ID" value="NZ_FOCL01000002.1"/>
</dbReference>
<proteinExistence type="predicted"/>
<name>A0A1H8DD27_9SPHI</name>
<organism evidence="1 2">
    <name type="scientific">Mucilaginibacter gossypiicola</name>
    <dbReference type="NCBI Taxonomy" id="551995"/>
    <lineage>
        <taxon>Bacteria</taxon>
        <taxon>Pseudomonadati</taxon>
        <taxon>Bacteroidota</taxon>
        <taxon>Sphingobacteriia</taxon>
        <taxon>Sphingobacteriales</taxon>
        <taxon>Sphingobacteriaceae</taxon>
        <taxon>Mucilaginibacter</taxon>
    </lineage>
</organism>
<gene>
    <name evidence="1" type="ORF">SAMN05192574_102298</name>
</gene>
<dbReference type="EMBL" id="FOCL01000002">
    <property type="protein sequence ID" value="SEN05005.1"/>
    <property type="molecule type" value="Genomic_DNA"/>
</dbReference>
<sequence>MQHQSDYHRRERNFEIHVAVLNEQYKDFLADNAIKDIRMCFHIVLSFGNFGLPYFRLSFSHAIDIPKEIKDDARNIFKKYFVDYNK</sequence>
<evidence type="ECO:0000313" key="1">
    <source>
        <dbReference type="EMBL" id="SEN05005.1"/>
    </source>
</evidence>
<evidence type="ECO:0000313" key="2">
    <source>
        <dbReference type="Proteomes" id="UP000198942"/>
    </source>
</evidence>
<dbReference type="Proteomes" id="UP000198942">
    <property type="component" value="Unassembled WGS sequence"/>
</dbReference>
<reference evidence="2" key="1">
    <citation type="submission" date="2016-10" db="EMBL/GenBank/DDBJ databases">
        <authorList>
            <person name="Varghese N."/>
            <person name="Submissions S."/>
        </authorList>
    </citation>
    <scope>NUCLEOTIDE SEQUENCE [LARGE SCALE GENOMIC DNA]</scope>
    <source>
        <strain evidence="2">Gh-48</strain>
    </source>
</reference>
<dbReference type="AlphaFoldDB" id="A0A1H8DD27"/>